<sequence>MSTMRAARTIWDGCDGKVSNLSMQKLLYLSHMLELGAGRDGIASHEFEAWDYGPVEPGLYHHLKAYGSSHVPNVFSSQPYTGEDQEYESITEVLQQLGDAPPSKLVAITHWDKGAWSKNYIPGMRRLSIPDEDILEEYNLRAKGE</sequence>
<dbReference type="EMBL" id="CP151762">
    <property type="protein sequence ID" value="WZU63524.1"/>
    <property type="molecule type" value="Genomic_DNA"/>
</dbReference>
<evidence type="ECO:0000313" key="2">
    <source>
        <dbReference type="EMBL" id="WZU63524.1"/>
    </source>
</evidence>
<protein>
    <submittedName>
        <fullName evidence="2">Type II toxin-antitoxin system antitoxin SocA domain-containing protein</fullName>
    </submittedName>
</protein>
<dbReference type="AlphaFoldDB" id="A0AAN0NID5"/>
<dbReference type="InterPro" id="IPR025272">
    <property type="entry name" value="SocA_Panacea"/>
</dbReference>
<gene>
    <name evidence="2" type="ORF">AABB28_17050</name>
</gene>
<feature type="domain" description="Antitoxin SocA-like Panacea" evidence="1">
    <location>
        <begin position="24"/>
        <end position="116"/>
    </location>
</feature>
<reference evidence="2 3" key="1">
    <citation type="submission" date="2024-04" db="EMBL/GenBank/DDBJ databases">
        <title>Phylogenomic analyses of a clade within the roseobacter group suggest taxonomic reassignments of species of the genera Aestuariivita, Citreicella, Loktanella, Nautella, Pelagibaca, Ruegeria, Thalassobius, Thiobacimonas and Tropicibacter, and the proposal o.</title>
        <authorList>
            <person name="Jeon C.O."/>
        </authorList>
    </citation>
    <scope>NUCLEOTIDE SEQUENCE [LARGE SCALE GENOMIC DNA]</scope>
    <source>
        <strain evidence="2 3">G8-12</strain>
    </source>
</reference>
<dbReference type="KEGG" id="yag:AABB28_17050"/>
<organism evidence="2 3">
    <name type="scientific">Yoonia algicola</name>
    <dbReference type="NCBI Taxonomy" id="3137368"/>
    <lineage>
        <taxon>Bacteria</taxon>
        <taxon>Pseudomonadati</taxon>
        <taxon>Pseudomonadota</taxon>
        <taxon>Alphaproteobacteria</taxon>
        <taxon>Rhodobacterales</taxon>
        <taxon>Paracoccaceae</taxon>
        <taxon>Yoonia</taxon>
    </lineage>
</organism>
<evidence type="ECO:0000313" key="3">
    <source>
        <dbReference type="Proteomes" id="UP001451782"/>
    </source>
</evidence>
<name>A0AAN0NID5_9RHOB</name>
<dbReference type="RefSeq" id="WP_342069905.1">
    <property type="nucleotide sequence ID" value="NZ_CP151762.1"/>
</dbReference>
<proteinExistence type="predicted"/>
<dbReference type="Proteomes" id="UP001451782">
    <property type="component" value="Chromosome"/>
</dbReference>
<accession>A0AAN0NID5</accession>
<evidence type="ECO:0000259" key="1">
    <source>
        <dbReference type="Pfam" id="PF13274"/>
    </source>
</evidence>
<dbReference type="Pfam" id="PF13274">
    <property type="entry name" value="SocA_Panacea"/>
    <property type="match status" value="1"/>
</dbReference>
<keyword evidence="3" id="KW-1185">Reference proteome</keyword>